<dbReference type="RefSeq" id="WP_206722314.1">
    <property type="nucleotide sequence ID" value="NZ_CP071090.1"/>
</dbReference>
<feature type="transmembrane region" description="Helical" evidence="1">
    <location>
        <begin position="179"/>
        <end position="199"/>
    </location>
</feature>
<dbReference type="EMBL" id="CP071090">
    <property type="protein sequence ID" value="QSQ20734.1"/>
    <property type="molecule type" value="Genomic_DNA"/>
</dbReference>
<feature type="transmembrane region" description="Helical" evidence="1">
    <location>
        <begin position="290"/>
        <end position="309"/>
    </location>
</feature>
<evidence type="ECO:0000259" key="2">
    <source>
        <dbReference type="PROSITE" id="PS50006"/>
    </source>
</evidence>
<feature type="transmembrane region" description="Helical" evidence="1">
    <location>
        <begin position="259"/>
        <end position="278"/>
    </location>
</feature>
<dbReference type="Proteomes" id="UP000662747">
    <property type="component" value="Chromosome"/>
</dbReference>
<name>A0ABX7NTM6_9BACT</name>
<dbReference type="SUPFAM" id="SSF49879">
    <property type="entry name" value="SMAD/FHA domain"/>
    <property type="match status" value="1"/>
</dbReference>
<dbReference type="InterPro" id="IPR008984">
    <property type="entry name" value="SMAD_FHA_dom_sf"/>
</dbReference>
<keyword evidence="1" id="KW-1133">Transmembrane helix</keyword>
<accession>A0ABX7NTM6</accession>
<feature type="transmembrane region" description="Helical" evidence="1">
    <location>
        <begin position="211"/>
        <end position="239"/>
    </location>
</feature>
<keyword evidence="4" id="KW-1185">Reference proteome</keyword>
<keyword evidence="1" id="KW-0472">Membrane</keyword>
<evidence type="ECO:0000313" key="4">
    <source>
        <dbReference type="Proteomes" id="UP000662747"/>
    </source>
</evidence>
<sequence length="449" mass="46495">MTGAAEKIVIAPEELASPEVDEALSRQLSFGMAPAPERVEDKRTGFFYRAYVALSLAGLLGGLCGWGLVEPFITDGLQLEGRVEKVDSDYHTESGSPIASVTVGGVTVWVSPSTTHVERDGAVVPSTSLAVGQVVSVKGHPIGEPKVTSVSAYEVTVLPEGTEVPAVVDLAAEQRSDGLVSLTVFAVIAAFVGLFIGAADGLLSRAFHRAAVCGSVGLGMGLVVGLMATLLAGLTYGLGRHLVESLGEEGVTGMTTAQLLVQMCVRGVAWALAGAAMGLGQGVALRSSKLLINGLIGGMAGALLGGLLFDPISLLFEGFSTGEAWLSRGVGFGVIGLVTGLMIGLVELAAREAWIKMLTGPLAGKEFVLFKSPTTVGSSPKSDVYLFKDSEVEPTHALIHAMGEGYELEDKKGPAGTYVNGRRVSRARLASGDQVRVGKTVFVLNLKEG</sequence>
<dbReference type="PROSITE" id="PS50006">
    <property type="entry name" value="FHA_DOMAIN"/>
    <property type="match status" value="1"/>
</dbReference>
<feature type="transmembrane region" description="Helical" evidence="1">
    <location>
        <begin position="46"/>
        <end position="69"/>
    </location>
</feature>
<feature type="transmembrane region" description="Helical" evidence="1">
    <location>
        <begin position="329"/>
        <end position="350"/>
    </location>
</feature>
<proteinExistence type="predicted"/>
<keyword evidence="1" id="KW-0812">Transmembrane</keyword>
<evidence type="ECO:0000313" key="3">
    <source>
        <dbReference type="EMBL" id="QSQ20734.1"/>
    </source>
</evidence>
<reference evidence="3 4" key="1">
    <citation type="submission" date="2021-02" db="EMBL/GenBank/DDBJ databases">
        <title>De Novo genome assembly of isolated myxobacteria.</title>
        <authorList>
            <person name="Stevens D.C."/>
        </authorList>
    </citation>
    <scope>NUCLEOTIDE SEQUENCE [LARGE SCALE GENOMIC DNA]</scope>
    <source>
        <strain evidence="4">SCPEA02</strain>
    </source>
</reference>
<dbReference type="Gene3D" id="2.60.200.20">
    <property type="match status" value="1"/>
</dbReference>
<dbReference type="InterPro" id="IPR032030">
    <property type="entry name" value="YscD_cytoplasmic_dom"/>
</dbReference>
<dbReference type="SMART" id="SM00240">
    <property type="entry name" value="FHA"/>
    <property type="match status" value="1"/>
</dbReference>
<evidence type="ECO:0000256" key="1">
    <source>
        <dbReference type="SAM" id="Phobius"/>
    </source>
</evidence>
<protein>
    <submittedName>
        <fullName evidence="3">FHA domain-containing protein</fullName>
    </submittedName>
</protein>
<dbReference type="InterPro" id="IPR000253">
    <property type="entry name" value="FHA_dom"/>
</dbReference>
<dbReference type="Pfam" id="PF16697">
    <property type="entry name" value="Yop-YscD_cpl"/>
    <property type="match status" value="1"/>
</dbReference>
<organism evidence="3 4">
    <name type="scientific">Pyxidicoccus parkwayensis</name>
    <dbReference type="NCBI Taxonomy" id="2813578"/>
    <lineage>
        <taxon>Bacteria</taxon>
        <taxon>Pseudomonadati</taxon>
        <taxon>Myxococcota</taxon>
        <taxon>Myxococcia</taxon>
        <taxon>Myxococcales</taxon>
        <taxon>Cystobacterineae</taxon>
        <taxon>Myxococcaceae</taxon>
        <taxon>Pyxidicoccus</taxon>
    </lineage>
</organism>
<dbReference type="CDD" id="cd00060">
    <property type="entry name" value="FHA"/>
    <property type="match status" value="1"/>
</dbReference>
<gene>
    <name evidence="3" type="ORF">JY651_36715</name>
</gene>
<feature type="domain" description="FHA" evidence="2">
    <location>
        <begin position="374"/>
        <end position="424"/>
    </location>
</feature>